<dbReference type="Gene3D" id="2.60.120.620">
    <property type="entry name" value="q2cbj1_9rhob like domain"/>
    <property type="match status" value="1"/>
</dbReference>
<evidence type="ECO:0000256" key="4">
    <source>
        <dbReference type="ARBA" id="ARBA00022964"/>
    </source>
</evidence>
<dbReference type="KEGG" id="llu:AKJ09_00271"/>
<evidence type="ECO:0000313" key="8">
    <source>
        <dbReference type="EMBL" id="AKU93607.1"/>
    </source>
</evidence>
<dbReference type="STRING" id="1391654.AKJ09_00271"/>
<dbReference type="InterPro" id="IPR006620">
    <property type="entry name" value="Pro_4_hyd_alph"/>
</dbReference>
<comment type="cofactor">
    <cofactor evidence="1">
        <name>L-ascorbate</name>
        <dbReference type="ChEBI" id="CHEBI:38290"/>
    </cofactor>
</comment>
<accession>A0A0K1PJB1</accession>
<keyword evidence="3" id="KW-0847">Vitamin C</keyword>
<gene>
    <name evidence="8" type="ORF">AKJ09_00271</name>
</gene>
<dbReference type="InterPro" id="IPR005123">
    <property type="entry name" value="Oxoglu/Fe-dep_dioxygenase_dom"/>
</dbReference>
<name>A0A0K1PJB1_9BACT</name>
<dbReference type="InterPro" id="IPR044862">
    <property type="entry name" value="Pro_4_hyd_alph_FE2OG_OXY"/>
</dbReference>
<dbReference type="GO" id="GO:0051213">
    <property type="term" value="F:dioxygenase activity"/>
    <property type="evidence" value="ECO:0007669"/>
    <property type="project" value="UniProtKB-KW"/>
</dbReference>
<evidence type="ECO:0000256" key="6">
    <source>
        <dbReference type="ARBA" id="ARBA00023004"/>
    </source>
</evidence>
<evidence type="ECO:0000259" key="7">
    <source>
        <dbReference type="PROSITE" id="PS51471"/>
    </source>
</evidence>
<keyword evidence="2" id="KW-0479">Metal-binding</keyword>
<evidence type="ECO:0000313" key="9">
    <source>
        <dbReference type="Proteomes" id="UP000064967"/>
    </source>
</evidence>
<feature type="domain" description="Fe2OG dioxygenase" evidence="7">
    <location>
        <begin position="106"/>
        <end position="203"/>
    </location>
</feature>
<evidence type="ECO:0000256" key="1">
    <source>
        <dbReference type="ARBA" id="ARBA00001961"/>
    </source>
</evidence>
<protein>
    <recommendedName>
        <fullName evidence="7">Fe2OG dioxygenase domain-containing protein</fullName>
    </recommendedName>
</protein>
<evidence type="ECO:0000256" key="3">
    <source>
        <dbReference type="ARBA" id="ARBA00022896"/>
    </source>
</evidence>
<dbReference type="Pfam" id="PF13640">
    <property type="entry name" value="2OG-FeII_Oxy_3"/>
    <property type="match status" value="1"/>
</dbReference>
<dbReference type="GO" id="GO:0031418">
    <property type="term" value="F:L-ascorbic acid binding"/>
    <property type="evidence" value="ECO:0007669"/>
    <property type="project" value="UniProtKB-KW"/>
</dbReference>
<keyword evidence="6" id="KW-0408">Iron</keyword>
<evidence type="ECO:0000256" key="2">
    <source>
        <dbReference type="ARBA" id="ARBA00022723"/>
    </source>
</evidence>
<dbReference type="PROSITE" id="PS51471">
    <property type="entry name" value="FE2OG_OXY"/>
    <property type="match status" value="1"/>
</dbReference>
<reference evidence="8 9" key="1">
    <citation type="submission" date="2015-08" db="EMBL/GenBank/DDBJ databases">
        <authorList>
            <person name="Babu N.S."/>
            <person name="Beckwith C.J."/>
            <person name="Beseler K.G."/>
            <person name="Brison A."/>
            <person name="Carone J.V."/>
            <person name="Caskin T.P."/>
            <person name="Diamond M."/>
            <person name="Durham M.E."/>
            <person name="Foxe J.M."/>
            <person name="Go M."/>
            <person name="Henderson B.A."/>
            <person name="Jones I.B."/>
            <person name="McGettigan J.A."/>
            <person name="Micheletti S.J."/>
            <person name="Nasrallah M.E."/>
            <person name="Ortiz D."/>
            <person name="Piller C.R."/>
            <person name="Privatt S.R."/>
            <person name="Schneider S.L."/>
            <person name="Sharp S."/>
            <person name="Smith T.C."/>
            <person name="Stanton J.D."/>
            <person name="Ullery H.E."/>
            <person name="Wilson R.J."/>
            <person name="Serrano M.G."/>
            <person name="Buck G."/>
            <person name="Lee V."/>
            <person name="Wang Y."/>
            <person name="Carvalho R."/>
            <person name="Voegtly L."/>
            <person name="Shi R."/>
            <person name="Duckworth R."/>
            <person name="Johnson A."/>
            <person name="Loviza R."/>
            <person name="Walstead R."/>
            <person name="Shah Z."/>
            <person name="Kiflezghi M."/>
            <person name="Wade K."/>
            <person name="Ball S.L."/>
            <person name="Bradley K.W."/>
            <person name="Asai D.J."/>
            <person name="Bowman C.A."/>
            <person name="Russell D.A."/>
            <person name="Pope W.H."/>
            <person name="Jacobs-Sera D."/>
            <person name="Hendrix R.W."/>
            <person name="Hatfull G.F."/>
        </authorList>
    </citation>
    <scope>NUCLEOTIDE SEQUENCE [LARGE SCALE GENOMIC DNA]</scope>
    <source>
        <strain evidence="8 9">DSM 27648</strain>
    </source>
</reference>
<keyword evidence="4" id="KW-0223">Dioxygenase</keyword>
<keyword evidence="5" id="KW-0560">Oxidoreductase</keyword>
<dbReference type="SMART" id="SM00702">
    <property type="entry name" value="P4Hc"/>
    <property type="match status" value="1"/>
</dbReference>
<evidence type="ECO:0000256" key="5">
    <source>
        <dbReference type="ARBA" id="ARBA00023002"/>
    </source>
</evidence>
<dbReference type="AlphaFoldDB" id="A0A0K1PJB1"/>
<dbReference type="GO" id="GO:0005506">
    <property type="term" value="F:iron ion binding"/>
    <property type="evidence" value="ECO:0007669"/>
    <property type="project" value="InterPro"/>
</dbReference>
<organism evidence="8 9">
    <name type="scientific">Labilithrix luteola</name>
    <dbReference type="NCBI Taxonomy" id="1391654"/>
    <lineage>
        <taxon>Bacteria</taxon>
        <taxon>Pseudomonadati</taxon>
        <taxon>Myxococcota</taxon>
        <taxon>Polyangia</taxon>
        <taxon>Polyangiales</taxon>
        <taxon>Labilitrichaceae</taxon>
        <taxon>Labilithrix</taxon>
    </lineage>
</organism>
<proteinExistence type="predicted"/>
<sequence>MAMPIERDRPRAHLVVDDFFPPAALEVIFREVRSLERKMKPGLVRDVGHDGQSVFFENERRKNKAVWIHDPSKTLRLFRDRFWSPPMLEAFANAREPLFQIIPNCRAPHLQVSAYMTGDHYDFHEDEGAGVNLTAIVFLASRPEKVRGGDLVLAYGGEETTVRFRHNRLVVFPSKTLHRVTRVRVDSKDVHDARLSLQCWLTYGEEPRRAKARAPEADRPTFLLSEEPIIAVAQALVDSSATADQSPEELYWGAFYLSRILSSNLRFLVEAAGCEFVGPIRIRRGETLDVLARARHDGSPLTIGFQLRGPEVGPSEALGLFVEKGRGRSVSLARKQLPAGADEETTVAILRRLLVAKGTTA</sequence>
<dbReference type="EMBL" id="CP012333">
    <property type="protein sequence ID" value="AKU93607.1"/>
    <property type="molecule type" value="Genomic_DNA"/>
</dbReference>
<dbReference type="GO" id="GO:0016705">
    <property type="term" value="F:oxidoreductase activity, acting on paired donors, with incorporation or reduction of molecular oxygen"/>
    <property type="evidence" value="ECO:0007669"/>
    <property type="project" value="InterPro"/>
</dbReference>
<keyword evidence="9" id="KW-1185">Reference proteome</keyword>
<dbReference type="Proteomes" id="UP000064967">
    <property type="component" value="Chromosome"/>
</dbReference>